<comment type="caution">
    <text evidence="1">The sequence shown here is derived from an EMBL/GenBank/DDBJ whole genome shotgun (WGS) entry which is preliminary data.</text>
</comment>
<dbReference type="OrthoDB" id="9799092at2"/>
<reference evidence="1" key="2">
    <citation type="journal article" date="2019" name="Genome Biol. Evol.">
        <title>Day and night: Metabolic profiles and evolutionary relationships of six axenic non-marine cyanobacteria.</title>
        <authorList>
            <person name="Will S.E."/>
            <person name="Henke P."/>
            <person name="Boedeker C."/>
            <person name="Huang S."/>
            <person name="Brinkmann H."/>
            <person name="Rohde M."/>
            <person name="Jarek M."/>
            <person name="Friedl T."/>
            <person name="Seufert S."/>
            <person name="Schumacher M."/>
            <person name="Overmann J."/>
            <person name="Neumann-Schaal M."/>
            <person name="Petersen J."/>
        </authorList>
    </citation>
    <scope>NUCLEOTIDE SEQUENCE [LARGE SCALE GENOMIC DNA]</scope>
    <source>
        <strain evidence="1">PCC 7102</strain>
    </source>
</reference>
<dbReference type="SUPFAM" id="SSF55729">
    <property type="entry name" value="Acyl-CoA N-acyltransferases (Nat)"/>
    <property type="match status" value="1"/>
</dbReference>
<name>A0A3S1ATL2_9CYAN</name>
<dbReference type="InterPro" id="IPR016181">
    <property type="entry name" value="Acyl_CoA_acyltransferase"/>
</dbReference>
<dbReference type="AlphaFoldDB" id="A0A3S1ATL2"/>
<dbReference type="EMBL" id="RSCL01000002">
    <property type="protein sequence ID" value="RUT08978.1"/>
    <property type="molecule type" value="Genomic_DNA"/>
</dbReference>
<protein>
    <recommendedName>
        <fullName evidence="3">N-acetyltransferase domain-containing protein</fullName>
    </recommendedName>
</protein>
<gene>
    <name evidence="1" type="ORF">DSM106972_010310</name>
</gene>
<keyword evidence="2" id="KW-1185">Reference proteome</keyword>
<dbReference type="RefSeq" id="WP_127079530.1">
    <property type="nucleotide sequence ID" value="NZ_RSCL01000002.1"/>
</dbReference>
<dbReference type="Proteomes" id="UP000271624">
    <property type="component" value="Unassembled WGS sequence"/>
</dbReference>
<evidence type="ECO:0008006" key="3">
    <source>
        <dbReference type="Google" id="ProtNLM"/>
    </source>
</evidence>
<evidence type="ECO:0000313" key="1">
    <source>
        <dbReference type="EMBL" id="RUT08978.1"/>
    </source>
</evidence>
<accession>A0A3S1ATL2</accession>
<sequence length="118" mass="13529">MQAIKRRPLQNDEDLLAITNLINACNEVDKLDDGVDLHNNSFIDHWNFHPVTVEMLKHWLQESSYRRDLDLVAVTADNTFVAQCYCHINPESNVRTKRNEGNVGILGVRRGFRKIGLG</sequence>
<organism evidence="1 2">
    <name type="scientific">Dulcicalothrix desertica PCC 7102</name>
    <dbReference type="NCBI Taxonomy" id="232991"/>
    <lineage>
        <taxon>Bacteria</taxon>
        <taxon>Bacillati</taxon>
        <taxon>Cyanobacteriota</taxon>
        <taxon>Cyanophyceae</taxon>
        <taxon>Nostocales</taxon>
        <taxon>Calotrichaceae</taxon>
        <taxon>Dulcicalothrix</taxon>
    </lineage>
</organism>
<evidence type="ECO:0000313" key="2">
    <source>
        <dbReference type="Proteomes" id="UP000271624"/>
    </source>
</evidence>
<reference evidence="1" key="1">
    <citation type="submission" date="2018-12" db="EMBL/GenBank/DDBJ databases">
        <authorList>
            <person name="Will S."/>
            <person name="Neumann-Schaal M."/>
            <person name="Henke P."/>
        </authorList>
    </citation>
    <scope>NUCLEOTIDE SEQUENCE</scope>
    <source>
        <strain evidence="1">PCC 7102</strain>
    </source>
</reference>
<dbReference type="Gene3D" id="3.40.630.30">
    <property type="match status" value="1"/>
</dbReference>
<proteinExistence type="predicted"/>